<organism evidence="9 10">
    <name type="scientific">Planotetraspora mira</name>
    <dbReference type="NCBI Taxonomy" id="58121"/>
    <lineage>
        <taxon>Bacteria</taxon>
        <taxon>Bacillati</taxon>
        <taxon>Actinomycetota</taxon>
        <taxon>Actinomycetes</taxon>
        <taxon>Streptosporangiales</taxon>
        <taxon>Streptosporangiaceae</taxon>
        <taxon>Planotetraspora</taxon>
    </lineage>
</organism>
<feature type="transmembrane region" description="Helical" evidence="7">
    <location>
        <begin position="785"/>
        <end position="812"/>
    </location>
</feature>
<keyword evidence="3 7" id="KW-0812">Transmembrane</keyword>
<keyword evidence="10" id="KW-1185">Reference proteome</keyword>
<evidence type="ECO:0000259" key="8">
    <source>
        <dbReference type="Pfam" id="PF02687"/>
    </source>
</evidence>
<gene>
    <name evidence="9" type="ORF">Pmi06nite_34440</name>
</gene>
<dbReference type="Pfam" id="PF02687">
    <property type="entry name" value="FtsX"/>
    <property type="match status" value="1"/>
</dbReference>
<dbReference type="InterPro" id="IPR003838">
    <property type="entry name" value="ABC3_permease_C"/>
</dbReference>
<comment type="subcellular location">
    <subcellularLocation>
        <location evidence="1">Cell membrane</location>
        <topology evidence="1">Multi-pass membrane protein</topology>
    </subcellularLocation>
</comment>
<feature type="transmembrane region" description="Helical" evidence="7">
    <location>
        <begin position="391"/>
        <end position="413"/>
    </location>
</feature>
<accession>A0A8J3TQ52</accession>
<reference evidence="9 10" key="1">
    <citation type="submission" date="2021-01" db="EMBL/GenBank/DDBJ databases">
        <title>Whole genome shotgun sequence of Planotetraspora mira NBRC 15435.</title>
        <authorList>
            <person name="Komaki H."/>
            <person name="Tamura T."/>
        </authorList>
    </citation>
    <scope>NUCLEOTIDE SEQUENCE [LARGE SCALE GENOMIC DNA]</scope>
    <source>
        <strain evidence="9 10">NBRC 15435</strain>
    </source>
</reference>
<evidence type="ECO:0000256" key="7">
    <source>
        <dbReference type="SAM" id="Phobius"/>
    </source>
</evidence>
<dbReference type="PANTHER" id="PTHR30572:SF4">
    <property type="entry name" value="ABC TRANSPORTER PERMEASE YTRF"/>
    <property type="match status" value="1"/>
</dbReference>
<feature type="domain" description="ABC3 transporter permease C-terminal" evidence="8">
    <location>
        <begin position="745"/>
        <end position="850"/>
    </location>
</feature>
<comment type="similarity">
    <text evidence="6">Belongs to the ABC-4 integral membrane protein family.</text>
</comment>
<evidence type="ECO:0000256" key="4">
    <source>
        <dbReference type="ARBA" id="ARBA00022989"/>
    </source>
</evidence>
<feature type="transmembrane region" description="Helical" evidence="7">
    <location>
        <begin position="434"/>
        <end position="451"/>
    </location>
</feature>
<feature type="transmembrane region" description="Helical" evidence="7">
    <location>
        <begin position="463"/>
        <end position="482"/>
    </location>
</feature>
<keyword evidence="5 7" id="KW-0472">Membrane</keyword>
<evidence type="ECO:0000256" key="3">
    <source>
        <dbReference type="ARBA" id="ARBA00022692"/>
    </source>
</evidence>
<dbReference type="GO" id="GO:0022857">
    <property type="term" value="F:transmembrane transporter activity"/>
    <property type="evidence" value="ECO:0007669"/>
    <property type="project" value="TreeGrafter"/>
</dbReference>
<evidence type="ECO:0000256" key="1">
    <source>
        <dbReference type="ARBA" id="ARBA00004651"/>
    </source>
</evidence>
<dbReference type="InterPro" id="IPR050250">
    <property type="entry name" value="Macrolide_Exporter_MacB"/>
</dbReference>
<feature type="transmembrane region" description="Helical" evidence="7">
    <location>
        <begin position="356"/>
        <end position="379"/>
    </location>
</feature>
<name>A0A8J3TQ52_9ACTN</name>
<dbReference type="PANTHER" id="PTHR30572">
    <property type="entry name" value="MEMBRANE COMPONENT OF TRANSPORTER-RELATED"/>
    <property type="match status" value="1"/>
</dbReference>
<keyword evidence="2" id="KW-1003">Cell membrane</keyword>
<dbReference type="EMBL" id="BOOO01000017">
    <property type="protein sequence ID" value="GII30002.1"/>
    <property type="molecule type" value="Genomic_DNA"/>
</dbReference>
<evidence type="ECO:0000256" key="6">
    <source>
        <dbReference type="ARBA" id="ARBA00038076"/>
    </source>
</evidence>
<evidence type="ECO:0000256" key="2">
    <source>
        <dbReference type="ARBA" id="ARBA00022475"/>
    </source>
</evidence>
<evidence type="ECO:0000313" key="9">
    <source>
        <dbReference type="EMBL" id="GII30002.1"/>
    </source>
</evidence>
<comment type="caution">
    <text evidence="9">The sequence shown here is derived from an EMBL/GenBank/DDBJ whole genome shotgun (WGS) entry which is preliminary data.</text>
</comment>
<protein>
    <recommendedName>
        <fullName evidence="8">ABC3 transporter permease C-terminal domain-containing protein</fullName>
    </recommendedName>
</protein>
<feature type="transmembrane region" description="Helical" evidence="7">
    <location>
        <begin position="312"/>
        <end position="335"/>
    </location>
</feature>
<evidence type="ECO:0000256" key="5">
    <source>
        <dbReference type="ARBA" id="ARBA00023136"/>
    </source>
</evidence>
<sequence length="872" mass="90013">MPFTLLRAHRGAAAALALLAFTASLLLAVLPRTFEQSYDDSLRRVLDDSTADLVDLDVAFWPQPIGDLYTSPSRFAAADAQWRGALPPALRKVVQAGGNGHYGASTYGTPVVGRVGEPNQDFQFVDLAWLPAADRRVRYVEGAPPGPAGRVRVGGRDLDRVDLALVHEAADKLGLHVGSTLLLGADGRLAARVTGFFELVDPADGFWEHNRGVPHVSLRPSGDIDQLLVTGLTGADSLAHMDSSLGVRYSWVLGLDTGAVTARNAPDVVDALGVYNRMVGGRSTVMGQYTLETGLSPLLTGFLRKLATAQTLMLLILGGLGLVSVGVIVLASQLLTERMRAGLTLMRARGAGPVRIVGTGSAVAALAALPAVLLGYGLAFLVPGPVTPAALIGPVIPALAAIALPVVRLARSYREPLNGRREDAVLRRPSPRRIVTEVTVVGLALAGAYLLPTRGLTGGSAEAGDPFLMAVPAALTLAAALVTQRGYPYPLRLAGRLARHRAVPFLALAQAARARGAAALAVLILLPALAVSVFGAVVSQAIGDTQRTAAWRQVGASARIERDADIAPGTIERVRELPGVEEVLPVAKGIAQISVGGRRVRIVAVDLAAYRRMASGTPLVVPAPAPGVSAGVPALVSPSLSGLTTFELGWPARMTAVNRGTISALPGLAEAGDELIVLPYDAAKRSGTVPFANTLLVKGDADRASLARVVNDPQVLVVTADDALRKIADSPLTSTIVMAFTLVTVALAGYALVAVVIALMIGAADRARTLAYLRTAGLSRRQARSLTVLEIAPLIVLASLAGLALGLALPLALGSGIDLSAYAGLPVDGFPISLGTPSLLAAGVAAVAVLGACLHAMTGRAVAGVLQMGQAP</sequence>
<dbReference type="RefSeq" id="WP_203953981.1">
    <property type="nucleotide sequence ID" value="NZ_BOOO01000017.1"/>
</dbReference>
<feature type="transmembrane region" description="Helical" evidence="7">
    <location>
        <begin position="517"/>
        <end position="538"/>
    </location>
</feature>
<dbReference type="GO" id="GO:0005886">
    <property type="term" value="C:plasma membrane"/>
    <property type="evidence" value="ECO:0007669"/>
    <property type="project" value="UniProtKB-SubCell"/>
</dbReference>
<evidence type="ECO:0000313" key="10">
    <source>
        <dbReference type="Proteomes" id="UP000650628"/>
    </source>
</evidence>
<feature type="transmembrane region" description="Helical" evidence="7">
    <location>
        <begin position="832"/>
        <end position="854"/>
    </location>
</feature>
<dbReference type="Proteomes" id="UP000650628">
    <property type="component" value="Unassembled WGS sequence"/>
</dbReference>
<keyword evidence="4 7" id="KW-1133">Transmembrane helix</keyword>
<feature type="transmembrane region" description="Helical" evidence="7">
    <location>
        <begin position="736"/>
        <end position="764"/>
    </location>
</feature>
<proteinExistence type="inferred from homology"/>
<dbReference type="AlphaFoldDB" id="A0A8J3TQ52"/>